<comment type="catalytic activity">
    <reaction evidence="4">
        <text>2 cob(II)alamin + reduced [electron-transfer flavoprotein] + 2 ATP = 2 adenosylcob(III)alamin + 2 triphosphate + oxidized [electron-transfer flavoprotein] + 3 H(+)</text>
        <dbReference type="Rhea" id="RHEA:28671"/>
        <dbReference type="Rhea" id="RHEA-COMP:10685"/>
        <dbReference type="Rhea" id="RHEA-COMP:10686"/>
        <dbReference type="ChEBI" id="CHEBI:15378"/>
        <dbReference type="ChEBI" id="CHEBI:16304"/>
        <dbReference type="ChEBI" id="CHEBI:18036"/>
        <dbReference type="ChEBI" id="CHEBI:18408"/>
        <dbReference type="ChEBI" id="CHEBI:30616"/>
        <dbReference type="ChEBI" id="CHEBI:57692"/>
        <dbReference type="ChEBI" id="CHEBI:58307"/>
        <dbReference type="EC" id="2.5.1.17"/>
    </reaction>
</comment>
<evidence type="ECO:0000256" key="4">
    <source>
        <dbReference type="RuleBase" id="RU366026"/>
    </source>
</evidence>
<reference evidence="6 7" key="1">
    <citation type="submission" date="2017-01" db="EMBL/GenBank/DDBJ databases">
        <title>First insights into the biology of 'candidatus Vampirococcus archaeovorus'.</title>
        <authorList>
            <person name="Kizina J."/>
            <person name="Jordan S."/>
            <person name="Stueber K."/>
            <person name="Reinhardt R."/>
            <person name="Harder J."/>
        </authorList>
    </citation>
    <scope>NUCLEOTIDE SEQUENCE [LARGE SCALE GENOMIC DNA]</scope>
    <source>
        <strain evidence="6 7">LiM</strain>
    </source>
</reference>
<dbReference type="EMBL" id="CP019384">
    <property type="protein sequence ID" value="QAT17442.1"/>
    <property type="molecule type" value="Genomic_DNA"/>
</dbReference>
<organism evidence="6 7">
    <name type="scientific">Velamenicoccus archaeovorus</name>
    <dbReference type="NCBI Taxonomy" id="1930593"/>
    <lineage>
        <taxon>Bacteria</taxon>
        <taxon>Pseudomonadati</taxon>
        <taxon>Candidatus Omnitrophota</taxon>
        <taxon>Candidatus Velamenicoccus</taxon>
    </lineage>
</organism>
<dbReference type="Gene3D" id="1.20.1200.10">
    <property type="entry name" value="Cobalamin adenosyltransferase-like"/>
    <property type="match status" value="1"/>
</dbReference>
<keyword evidence="3 4" id="KW-0067">ATP-binding</keyword>
<accession>A0A410P5S4</accession>
<dbReference type="GO" id="GO:0009236">
    <property type="term" value="P:cobalamin biosynthetic process"/>
    <property type="evidence" value="ECO:0007669"/>
    <property type="project" value="UniProtKB-UniRule"/>
</dbReference>
<dbReference type="GO" id="GO:0008817">
    <property type="term" value="F:corrinoid adenosyltransferase activity"/>
    <property type="evidence" value="ECO:0007669"/>
    <property type="project" value="UniProtKB-UniRule"/>
</dbReference>
<dbReference type="UniPathway" id="UPA00148">
    <property type="reaction ID" value="UER00233"/>
</dbReference>
<protein>
    <recommendedName>
        <fullName evidence="4">Corrinoid adenosyltransferase</fullName>
        <ecNumber evidence="4">2.5.1.17</ecNumber>
    </recommendedName>
    <alternativeName>
        <fullName evidence="4">Cob(II)alamin adenosyltransferase</fullName>
    </alternativeName>
    <alternativeName>
        <fullName evidence="4">Cob(II)yrinic acid a,c-diamide adenosyltransferase</fullName>
    </alternativeName>
    <alternativeName>
        <fullName evidence="4">Cobinamide/cobalamin adenosyltransferase</fullName>
    </alternativeName>
</protein>
<comment type="pathway">
    <text evidence="4">Cofactor biosynthesis; adenosylcobalamin biosynthesis; adenosylcobalamin from cob(II)yrinate a,c-diamide: step 2/7.</text>
</comment>
<dbReference type="PANTHER" id="PTHR12213">
    <property type="entry name" value="CORRINOID ADENOSYLTRANSFERASE"/>
    <property type="match status" value="1"/>
</dbReference>
<proteinExistence type="inferred from homology"/>
<gene>
    <name evidence="6" type="ORF">BU251_06800</name>
</gene>
<evidence type="ECO:0000256" key="2">
    <source>
        <dbReference type="ARBA" id="ARBA00022741"/>
    </source>
</evidence>
<evidence type="ECO:0000256" key="3">
    <source>
        <dbReference type="ARBA" id="ARBA00022840"/>
    </source>
</evidence>
<keyword evidence="7" id="KW-1185">Reference proteome</keyword>
<dbReference type="Pfam" id="PF01923">
    <property type="entry name" value="Cob_adeno_trans"/>
    <property type="match status" value="1"/>
</dbReference>
<dbReference type="Proteomes" id="UP000287243">
    <property type="component" value="Chromosome"/>
</dbReference>
<dbReference type="KEGG" id="vai:BU251_06800"/>
<dbReference type="EC" id="2.5.1.17" evidence="4"/>
<evidence type="ECO:0000259" key="5">
    <source>
        <dbReference type="Pfam" id="PF01923"/>
    </source>
</evidence>
<keyword evidence="2 4" id="KW-0547">Nucleotide-binding</keyword>
<evidence type="ECO:0000313" key="7">
    <source>
        <dbReference type="Proteomes" id="UP000287243"/>
    </source>
</evidence>
<comment type="catalytic activity">
    <reaction evidence="4">
        <text>2 cob(II)yrinate a,c diamide + reduced [electron-transfer flavoprotein] + 2 ATP = 2 adenosylcob(III)yrinate a,c-diamide + 2 triphosphate + oxidized [electron-transfer flavoprotein] + 3 H(+)</text>
        <dbReference type="Rhea" id="RHEA:11528"/>
        <dbReference type="Rhea" id="RHEA-COMP:10685"/>
        <dbReference type="Rhea" id="RHEA-COMP:10686"/>
        <dbReference type="ChEBI" id="CHEBI:15378"/>
        <dbReference type="ChEBI" id="CHEBI:18036"/>
        <dbReference type="ChEBI" id="CHEBI:30616"/>
        <dbReference type="ChEBI" id="CHEBI:57692"/>
        <dbReference type="ChEBI" id="CHEBI:58307"/>
        <dbReference type="ChEBI" id="CHEBI:58503"/>
        <dbReference type="ChEBI" id="CHEBI:58537"/>
        <dbReference type="EC" id="2.5.1.17"/>
    </reaction>
</comment>
<dbReference type="RefSeq" id="WP_164908902.1">
    <property type="nucleotide sequence ID" value="NZ_CP019384.1"/>
</dbReference>
<evidence type="ECO:0000313" key="6">
    <source>
        <dbReference type="EMBL" id="QAT17442.1"/>
    </source>
</evidence>
<dbReference type="InterPro" id="IPR016030">
    <property type="entry name" value="CblAdoTrfase-like"/>
</dbReference>
<sequence length="174" mass="19402">MGIVTKKGDKGKTSLYFGGMVSKDHPRVELCGALDELSSFLGFAKSLLRDKQGRAWIEGVQKDLVTIAAEAATAPGFLVRLKKRVQKEDVGRLERQIATLESRSKRKNFCFSIPGSCLVSSCLDVARTIARRAERRAVSLLRKRQIANKDVLAYLNRLSDFLYLLARKSENVKA</sequence>
<keyword evidence="1 4" id="KW-0808">Transferase</keyword>
<keyword evidence="4" id="KW-0169">Cobalamin biosynthesis</keyword>
<feature type="domain" description="Cobalamin adenosyltransferase-like" evidence="5">
    <location>
        <begin position="3"/>
        <end position="168"/>
    </location>
</feature>
<name>A0A410P5S4_VELA1</name>
<dbReference type="AlphaFoldDB" id="A0A410P5S4"/>
<dbReference type="SUPFAM" id="SSF89028">
    <property type="entry name" value="Cobalamin adenosyltransferase-like"/>
    <property type="match status" value="1"/>
</dbReference>
<dbReference type="InterPro" id="IPR036451">
    <property type="entry name" value="CblAdoTrfase-like_sf"/>
</dbReference>
<dbReference type="PANTHER" id="PTHR12213:SF0">
    <property type="entry name" value="CORRINOID ADENOSYLTRANSFERASE MMAB"/>
    <property type="match status" value="1"/>
</dbReference>
<dbReference type="NCBIfam" id="TIGR00636">
    <property type="entry name" value="PduO_Nterm"/>
    <property type="match status" value="1"/>
</dbReference>
<comment type="similarity">
    <text evidence="4">Belongs to the Cob(I)alamin adenosyltransferase family.</text>
</comment>
<dbReference type="InterPro" id="IPR029499">
    <property type="entry name" value="PduO-typ"/>
</dbReference>
<evidence type="ECO:0000256" key="1">
    <source>
        <dbReference type="ARBA" id="ARBA00022679"/>
    </source>
</evidence>
<dbReference type="GO" id="GO:0005524">
    <property type="term" value="F:ATP binding"/>
    <property type="evidence" value="ECO:0007669"/>
    <property type="project" value="UniProtKB-UniRule"/>
</dbReference>